<feature type="modified residue" description="4-aspartylphosphate" evidence="2">
    <location>
        <position position="51"/>
    </location>
</feature>
<dbReference type="RefSeq" id="WP_166277461.1">
    <property type="nucleotide sequence ID" value="NZ_JTHE03000106.1"/>
</dbReference>
<dbReference type="PANTHER" id="PTHR44591:SF3">
    <property type="entry name" value="RESPONSE REGULATORY DOMAIN-CONTAINING PROTEIN"/>
    <property type="match status" value="1"/>
</dbReference>
<evidence type="ECO:0000313" key="5">
    <source>
        <dbReference type="Proteomes" id="UP000031561"/>
    </source>
</evidence>
<dbReference type="InterPro" id="IPR050595">
    <property type="entry name" value="Bact_response_regulator"/>
</dbReference>
<dbReference type="CDD" id="cd00156">
    <property type="entry name" value="REC"/>
    <property type="match status" value="1"/>
</dbReference>
<sequence length="118" mass="13208">MKVLIIDDSSVDRHHLTSLLESLGYEVDAYSSTQGVINQVSQQAYDYLFLDIVMPEQDGYKFLRELRANPATANQRVVLYSSKGTPLEVSYGLKRSGANHYMVKPATKEKLATLLQPA</sequence>
<keyword evidence="1 2" id="KW-0597">Phosphoprotein</keyword>
<dbReference type="InterPro" id="IPR011006">
    <property type="entry name" value="CheY-like_superfamily"/>
</dbReference>
<proteinExistence type="predicted"/>
<dbReference type="EMBL" id="JTHE03000106">
    <property type="protein sequence ID" value="MCM1984926.1"/>
    <property type="molecule type" value="Genomic_DNA"/>
</dbReference>
<dbReference type="InterPro" id="IPR001789">
    <property type="entry name" value="Sig_transdc_resp-reg_receiver"/>
</dbReference>
<dbReference type="Pfam" id="PF00072">
    <property type="entry name" value="Response_reg"/>
    <property type="match status" value="1"/>
</dbReference>
<dbReference type="SMART" id="SM00448">
    <property type="entry name" value="REC"/>
    <property type="match status" value="1"/>
</dbReference>
<dbReference type="PROSITE" id="PS50110">
    <property type="entry name" value="RESPONSE_REGULATORY"/>
    <property type="match status" value="1"/>
</dbReference>
<evidence type="ECO:0000256" key="2">
    <source>
        <dbReference type="PROSITE-ProRule" id="PRU00169"/>
    </source>
</evidence>
<evidence type="ECO:0000259" key="3">
    <source>
        <dbReference type="PROSITE" id="PS50110"/>
    </source>
</evidence>
<accession>A0ABD4T8K4</accession>
<keyword evidence="5" id="KW-1185">Reference proteome</keyword>
<organism evidence="4 5">
    <name type="scientific">Lyngbya confervoides BDU141951</name>
    <dbReference type="NCBI Taxonomy" id="1574623"/>
    <lineage>
        <taxon>Bacteria</taxon>
        <taxon>Bacillati</taxon>
        <taxon>Cyanobacteriota</taxon>
        <taxon>Cyanophyceae</taxon>
        <taxon>Oscillatoriophycideae</taxon>
        <taxon>Oscillatoriales</taxon>
        <taxon>Microcoleaceae</taxon>
        <taxon>Lyngbya</taxon>
    </lineage>
</organism>
<name>A0ABD4T8K4_9CYAN</name>
<reference evidence="4 5" key="1">
    <citation type="journal article" date="2015" name="Genome Announc.">
        <title>Draft Genome Sequence of Filamentous Marine Cyanobacterium Lyngbya confervoides Strain BDU141951.</title>
        <authorList>
            <person name="Chandrababunaidu M.M."/>
            <person name="Sen D."/>
            <person name="Tripathy S."/>
        </authorList>
    </citation>
    <scope>NUCLEOTIDE SEQUENCE [LARGE SCALE GENOMIC DNA]</scope>
    <source>
        <strain evidence="4 5">BDU141951</strain>
    </source>
</reference>
<gene>
    <name evidence="4" type="ORF">QQ91_0019055</name>
</gene>
<dbReference type="Gene3D" id="3.40.50.2300">
    <property type="match status" value="1"/>
</dbReference>
<dbReference type="SUPFAM" id="SSF52172">
    <property type="entry name" value="CheY-like"/>
    <property type="match status" value="1"/>
</dbReference>
<dbReference type="Proteomes" id="UP000031561">
    <property type="component" value="Unassembled WGS sequence"/>
</dbReference>
<protein>
    <submittedName>
        <fullName evidence="4">Response regulator</fullName>
    </submittedName>
</protein>
<evidence type="ECO:0000313" key="4">
    <source>
        <dbReference type="EMBL" id="MCM1984926.1"/>
    </source>
</evidence>
<evidence type="ECO:0000256" key="1">
    <source>
        <dbReference type="ARBA" id="ARBA00022553"/>
    </source>
</evidence>
<dbReference type="PANTHER" id="PTHR44591">
    <property type="entry name" value="STRESS RESPONSE REGULATOR PROTEIN 1"/>
    <property type="match status" value="1"/>
</dbReference>
<comment type="caution">
    <text evidence="4">The sequence shown here is derived from an EMBL/GenBank/DDBJ whole genome shotgun (WGS) entry which is preliminary data.</text>
</comment>
<dbReference type="AlphaFoldDB" id="A0ABD4T8K4"/>
<feature type="domain" description="Response regulatory" evidence="3">
    <location>
        <begin position="2"/>
        <end position="118"/>
    </location>
</feature>